<dbReference type="Pfam" id="PF01425">
    <property type="entry name" value="Amidase"/>
    <property type="match status" value="1"/>
</dbReference>
<dbReference type="PANTHER" id="PTHR43372">
    <property type="entry name" value="FATTY-ACID AMIDE HYDROLASE"/>
    <property type="match status" value="1"/>
</dbReference>
<organism evidence="2 3">
    <name type="scientific">Parahalioglobus pacificus</name>
    <dbReference type="NCBI Taxonomy" id="930806"/>
    <lineage>
        <taxon>Bacteria</taxon>
        <taxon>Pseudomonadati</taxon>
        <taxon>Pseudomonadota</taxon>
        <taxon>Gammaproteobacteria</taxon>
        <taxon>Cellvibrionales</taxon>
        <taxon>Halieaceae</taxon>
        <taxon>Parahalioglobus</taxon>
    </lineage>
</organism>
<feature type="domain" description="Amidase" evidence="1">
    <location>
        <begin position="59"/>
        <end position="500"/>
    </location>
</feature>
<dbReference type="InterPro" id="IPR052739">
    <property type="entry name" value="FAAH2"/>
</dbReference>
<gene>
    <name evidence="2" type="ORF">GCM10007053_00690</name>
</gene>
<accession>A0A919CH69</accession>
<dbReference type="InterPro" id="IPR023631">
    <property type="entry name" value="Amidase_dom"/>
</dbReference>
<dbReference type="PIRSF" id="PIRSF001221">
    <property type="entry name" value="Amidase_fungi"/>
    <property type="match status" value="1"/>
</dbReference>
<dbReference type="NCBIfam" id="NF004816">
    <property type="entry name" value="PRK06170.1"/>
    <property type="match status" value="1"/>
</dbReference>
<evidence type="ECO:0000313" key="3">
    <source>
        <dbReference type="Proteomes" id="UP000644693"/>
    </source>
</evidence>
<evidence type="ECO:0000313" key="2">
    <source>
        <dbReference type="EMBL" id="GHD25213.1"/>
    </source>
</evidence>
<sequence>MQTLLHCLSPVTPQGAAAPHCLEYDSLLLTDGESSVTPLYKSAFALAREIRSGQRSAEETLEFFLHRIRTHNPSLNVVVALDEDGARERAQAADVAAQRGEDWGPLHGVPVTIKDAFCTSGLITVGGIPDCANHIPRSNAIAVQRYVDAGAIVFGKTNVPFMSADLQSFNEVYGISNNPWNTARTCGGSSGGAAAAIAAGLTPLEIGSDIGGSIRTPSHFNGVYGHKSSYGLVSQRGHLPPGEHTLSESDLSVVGPIGHCVDDIEQALELMKGAAPEDSRAWDAQLSEASFTASEQLRVAIWADDEFCPVDHDIRAAIEAAGNTLADLGAHVDFAARPDFDPEHNHHNYTQLLSAAVGAGMPQAVRDAAAAAVTAADADDMSEPLLQMRGVALRHADWLRQHERRLRTRRAWDQFFEAYDVVICPCAHVTAFAHDHTPDMHNRRLTVNGEERRYTDILRWSGLTLNAYLPATAVPVGLSSEGLPIGAQIAAPYLGDKTCLAVARLLETHHRAFLPPPGYAE</sequence>
<name>A0A919CH69_9GAMM</name>
<comment type="caution">
    <text evidence="2">The sequence shown here is derived from an EMBL/GenBank/DDBJ whole genome shotgun (WGS) entry which is preliminary data.</text>
</comment>
<reference evidence="2" key="1">
    <citation type="journal article" date="2014" name="Int. J. Syst. Evol. Microbiol.">
        <title>Complete genome sequence of Corynebacterium casei LMG S-19264T (=DSM 44701T), isolated from a smear-ripened cheese.</title>
        <authorList>
            <consortium name="US DOE Joint Genome Institute (JGI-PGF)"/>
            <person name="Walter F."/>
            <person name="Albersmeier A."/>
            <person name="Kalinowski J."/>
            <person name="Ruckert C."/>
        </authorList>
    </citation>
    <scope>NUCLEOTIDE SEQUENCE</scope>
    <source>
        <strain evidence="2">KCTC 23430</strain>
    </source>
</reference>
<dbReference type="SUPFAM" id="SSF75304">
    <property type="entry name" value="Amidase signature (AS) enzymes"/>
    <property type="match status" value="1"/>
</dbReference>
<reference evidence="2" key="2">
    <citation type="submission" date="2020-09" db="EMBL/GenBank/DDBJ databases">
        <authorList>
            <person name="Sun Q."/>
            <person name="Kim S."/>
        </authorList>
    </citation>
    <scope>NUCLEOTIDE SEQUENCE</scope>
    <source>
        <strain evidence="2">KCTC 23430</strain>
    </source>
</reference>
<dbReference type="Gene3D" id="3.90.1300.10">
    <property type="entry name" value="Amidase signature (AS) domain"/>
    <property type="match status" value="1"/>
</dbReference>
<evidence type="ECO:0000259" key="1">
    <source>
        <dbReference type="Pfam" id="PF01425"/>
    </source>
</evidence>
<dbReference type="Proteomes" id="UP000644693">
    <property type="component" value="Unassembled WGS sequence"/>
</dbReference>
<proteinExistence type="predicted"/>
<dbReference type="GO" id="GO:0012505">
    <property type="term" value="C:endomembrane system"/>
    <property type="evidence" value="ECO:0007669"/>
    <property type="project" value="TreeGrafter"/>
</dbReference>
<dbReference type="AlphaFoldDB" id="A0A919CH69"/>
<dbReference type="PANTHER" id="PTHR43372:SF4">
    <property type="entry name" value="FATTY-ACID AMIDE HYDROLASE 2"/>
    <property type="match status" value="1"/>
</dbReference>
<dbReference type="InterPro" id="IPR036928">
    <property type="entry name" value="AS_sf"/>
</dbReference>
<keyword evidence="3" id="KW-1185">Reference proteome</keyword>
<protein>
    <submittedName>
        <fullName evidence="2">Amidase</fullName>
    </submittedName>
</protein>
<dbReference type="EMBL" id="BMYM01000001">
    <property type="protein sequence ID" value="GHD25213.1"/>
    <property type="molecule type" value="Genomic_DNA"/>
</dbReference>